<gene>
    <name evidence="2" type="ORF">D5R95_08465</name>
</gene>
<dbReference type="Gene3D" id="3.40.30.10">
    <property type="entry name" value="Glutaredoxin"/>
    <property type="match status" value="1"/>
</dbReference>
<feature type="domain" description="Glutaredoxin" evidence="1">
    <location>
        <begin position="4"/>
        <end position="62"/>
    </location>
</feature>
<dbReference type="Proteomes" id="UP000284763">
    <property type="component" value="Unassembled WGS sequence"/>
</dbReference>
<comment type="caution">
    <text evidence="2">The sequence shown here is derived from an EMBL/GenBank/DDBJ whole genome shotgun (WGS) entry which is preliminary data.</text>
</comment>
<evidence type="ECO:0000313" key="2">
    <source>
        <dbReference type="EMBL" id="RQD80921.1"/>
    </source>
</evidence>
<dbReference type="AlphaFoldDB" id="A0A424YPI2"/>
<evidence type="ECO:0000313" key="3">
    <source>
        <dbReference type="Proteomes" id="UP000284763"/>
    </source>
</evidence>
<dbReference type="InterPro" id="IPR002109">
    <property type="entry name" value="Glutaredoxin"/>
</dbReference>
<sequence length="85" mass="9725">MTQIIVYTTQVCPKCNKLKEILKTHNIEYQESDMTSPDALTELRVNGVFSVTAPVLQVDNKFYTHEELFHGNAVKKEIIDELAEL</sequence>
<dbReference type="InterPro" id="IPR036249">
    <property type="entry name" value="Thioredoxin-like_sf"/>
</dbReference>
<protein>
    <submittedName>
        <fullName evidence="2">NrdH-redoxin</fullName>
    </submittedName>
</protein>
<proteinExistence type="predicted"/>
<reference evidence="2 3" key="1">
    <citation type="submission" date="2018-08" db="EMBL/GenBank/DDBJ databases">
        <title>The metabolism and importance of syntrophic acetate oxidation coupled to methane or sulfide production in haloalkaline environments.</title>
        <authorList>
            <person name="Timmers P.H.A."/>
            <person name="Vavourakis C.D."/>
            <person name="Sorokin D.Y."/>
            <person name="Sinninghe Damste J.S."/>
            <person name="Muyzer G."/>
            <person name="Stams A.J.M."/>
            <person name="Plugge C.M."/>
        </authorList>
    </citation>
    <scope>NUCLEOTIDE SEQUENCE [LARGE SCALE GENOMIC DNA]</scope>
    <source>
        <strain evidence="2">MSAO_Arc3</strain>
    </source>
</reference>
<dbReference type="EMBL" id="QZAB01000536">
    <property type="protein sequence ID" value="RQD80921.1"/>
    <property type="molecule type" value="Genomic_DNA"/>
</dbReference>
<dbReference type="PROSITE" id="PS51354">
    <property type="entry name" value="GLUTAREDOXIN_2"/>
    <property type="match status" value="1"/>
</dbReference>
<name>A0A424YPI2_9EURY</name>
<dbReference type="SUPFAM" id="SSF52833">
    <property type="entry name" value="Thioredoxin-like"/>
    <property type="match status" value="1"/>
</dbReference>
<accession>A0A424YPI2</accession>
<dbReference type="Pfam" id="PF00462">
    <property type="entry name" value="Glutaredoxin"/>
    <property type="match status" value="1"/>
</dbReference>
<evidence type="ECO:0000259" key="1">
    <source>
        <dbReference type="Pfam" id="PF00462"/>
    </source>
</evidence>
<dbReference type="RefSeq" id="WP_259134186.1">
    <property type="nucleotide sequence ID" value="NZ_JANUCS010000005.1"/>
</dbReference>
<organism evidence="2 3">
    <name type="scientific">Methanosalsum natronophilum</name>
    <dbReference type="NCBI Taxonomy" id="768733"/>
    <lineage>
        <taxon>Archaea</taxon>
        <taxon>Methanobacteriati</taxon>
        <taxon>Methanobacteriota</taxon>
        <taxon>Stenosarchaea group</taxon>
        <taxon>Methanomicrobia</taxon>
        <taxon>Methanosarcinales</taxon>
        <taxon>Methanosarcinaceae</taxon>
        <taxon>Methanosalsum</taxon>
    </lineage>
</organism>